<keyword evidence="2" id="KW-1185">Reference proteome</keyword>
<evidence type="ECO:0000313" key="2">
    <source>
        <dbReference type="Proteomes" id="UP001176941"/>
    </source>
</evidence>
<organism evidence="1 2">
    <name type="scientific">Rangifer tarandus platyrhynchus</name>
    <name type="common">Svalbard reindeer</name>
    <dbReference type="NCBI Taxonomy" id="3082113"/>
    <lineage>
        <taxon>Eukaryota</taxon>
        <taxon>Metazoa</taxon>
        <taxon>Chordata</taxon>
        <taxon>Craniata</taxon>
        <taxon>Vertebrata</taxon>
        <taxon>Euteleostomi</taxon>
        <taxon>Mammalia</taxon>
        <taxon>Eutheria</taxon>
        <taxon>Laurasiatheria</taxon>
        <taxon>Artiodactyla</taxon>
        <taxon>Ruminantia</taxon>
        <taxon>Pecora</taxon>
        <taxon>Cervidae</taxon>
        <taxon>Odocoileinae</taxon>
        <taxon>Rangifer</taxon>
    </lineage>
</organism>
<protein>
    <submittedName>
        <fullName evidence="1">Uncharacterized protein</fullName>
    </submittedName>
</protein>
<evidence type="ECO:0000313" key="1">
    <source>
        <dbReference type="EMBL" id="CAI9162323.1"/>
    </source>
</evidence>
<name>A0ABN8YL76_RANTA</name>
<dbReference type="EMBL" id="OX459956">
    <property type="protein sequence ID" value="CAI9162323.1"/>
    <property type="molecule type" value="Genomic_DNA"/>
</dbReference>
<reference evidence="1" key="1">
    <citation type="submission" date="2023-04" db="EMBL/GenBank/DDBJ databases">
        <authorList>
            <consortium name="ELIXIR-Norway"/>
        </authorList>
    </citation>
    <scope>NUCLEOTIDE SEQUENCE [LARGE SCALE GENOMIC DNA]</scope>
</reference>
<accession>A0ABN8YL76</accession>
<gene>
    <name evidence="1" type="ORF">MRATA1EN1_LOCUS11285</name>
</gene>
<sequence>MPMQGRRRAPRGLPESVLRAQESLNQEPLGFLLRLEPPNPSRRLVGFIISDLDESLSNKRHLCTEHHACPTHRVPPAPITVTVTLGVTPACLYMAALMLHLWEVEERFVPFGGLARVVRSRQPVPGSPSWVHSDSIFARCSAGPW</sequence>
<dbReference type="Proteomes" id="UP001176941">
    <property type="component" value="Chromosome 20"/>
</dbReference>
<proteinExistence type="predicted"/>